<comment type="caution">
    <text evidence="2">The sequence shown here is derived from an EMBL/GenBank/DDBJ whole genome shotgun (WGS) entry which is preliminary data.</text>
</comment>
<feature type="transmembrane region" description="Helical" evidence="1">
    <location>
        <begin position="6"/>
        <end position="28"/>
    </location>
</feature>
<accession>A0AAD5SIS4</accession>
<keyword evidence="1" id="KW-0472">Membrane</keyword>
<proteinExistence type="predicted"/>
<feature type="transmembrane region" description="Helical" evidence="1">
    <location>
        <begin position="131"/>
        <end position="157"/>
    </location>
</feature>
<evidence type="ECO:0000256" key="1">
    <source>
        <dbReference type="SAM" id="Phobius"/>
    </source>
</evidence>
<sequence length="167" mass="18257">MRVNFPLLLPLLLHLGATALGVLILGFIPHQNKSYPSQTQLTDFDIATFTHHVTTTVAGITATSHNTEAWWYYDRTCSSPPIGTLSCTKYWNVTDPEEGSGGIVGSVNDLLSSSFDERRGDMEARVLKRSVGWLVPAGLGLHGLLSIVLLALTFGIFRRVWNAFAGL</sequence>
<keyword evidence="3" id="KW-1185">Reference proteome</keyword>
<keyword evidence="1" id="KW-1133">Transmembrane helix</keyword>
<reference evidence="2" key="1">
    <citation type="submission" date="2020-05" db="EMBL/GenBank/DDBJ databases">
        <title>Phylogenomic resolution of chytrid fungi.</title>
        <authorList>
            <person name="Stajich J.E."/>
            <person name="Amses K."/>
            <person name="Simmons R."/>
            <person name="Seto K."/>
            <person name="Myers J."/>
            <person name="Bonds A."/>
            <person name="Quandt C.A."/>
            <person name="Barry K."/>
            <person name="Liu P."/>
            <person name="Grigoriev I."/>
            <person name="Longcore J.E."/>
            <person name="James T.Y."/>
        </authorList>
    </citation>
    <scope>NUCLEOTIDE SEQUENCE</scope>
    <source>
        <strain evidence="2">JEL0318</strain>
    </source>
</reference>
<dbReference type="Proteomes" id="UP001212841">
    <property type="component" value="Unassembled WGS sequence"/>
</dbReference>
<organism evidence="2 3">
    <name type="scientific">Rhizophlyctis rosea</name>
    <dbReference type="NCBI Taxonomy" id="64517"/>
    <lineage>
        <taxon>Eukaryota</taxon>
        <taxon>Fungi</taxon>
        <taxon>Fungi incertae sedis</taxon>
        <taxon>Chytridiomycota</taxon>
        <taxon>Chytridiomycota incertae sedis</taxon>
        <taxon>Chytridiomycetes</taxon>
        <taxon>Rhizophlyctidales</taxon>
        <taxon>Rhizophlyctidaceae</taxon>
        <taxon>Rhizophlyctis</taxon>
    </lineage>
</organism>
<dbReference type="AlphaFoldDB" id="A0AAD5SIS4"/>
<dbReference type="EMBL" id="JADGJD010000439">
    <property type="protein sequence ID" value="KAJ3051065.1"/>
    <property type="molecule type" value="Genomic_DNA"/>
</dbReference>
<gene>
    <name evidence="2" type="ORF">HK097_007963</name>
</gene>
<name>A0AAD5SIS4_9FUNG</name>
<evidence type="ECO:0000313" key="2">
    <source>
        <dbReference type="EMBL" id="KAJ3051065.1"/>
    </source>
</evidence>
<protein>
    <submittedName>
        <fullName evidence="2">Uncharacterized protein</fullName>
    </submittedName>
</protein>
<keyword evidence="1" id="KW-0812">Transmembrane</keyword>
<evidence type="ECO:0000313" key="3">
    <source>
        <dbReference type="Proteomes" id="UP001212841"/>
    </source>
</evidence>